<evidence type="ECO:0000256" key="1">
    <source>
        <dbReference type="ARBA" id="ARBA00022737"/>
    </source>
</evidence>
<accession>A0AAU9Y4E0</accession>
<sequence length="192" mass="20198">HCAAAGGNEAIIETLLSSGLDIDSRDNDGTTPSMVAAAKGQEKTVNLLLSKGADPHIKNFIGLNLLHAAAEGGNTSIVRSMLSFDIDINSKDDESSTTPLMIAVMENHVESVNCLLKHGADPSLKGKGGWSLLHCAAQSGNVIIIETMLSKGLDIDSRGETLGLTPVMVSIIFEKLEAAKYLLEKGADESLK</sequence>
<evidence type="ECO:0000256" key="3">
    <source>
        <dbReference type="PROSITE-ProRule" id="PRU00023"/>
    </source>
</evidence>
<evidence type="ECO:0000313" key="4">
    <source>
        <dbReference type="EMBL" id="CAH3168707.1"/>
    </source>
</evidence>
<dbReference type="GO" id="GO:0004842">
    <property type="term" value="F:ubiquitin-protein transferase activity"/>
    <property type="evidence" value="ECO:0007669"/>
    <property type="project" value="TreeGrafter"/>
</dbReference>
<dbReference type="Gene3D" id="1.25.40.20">
    <property type="entry name" value="Ankyrin repeat-containing domain"/>
    <property type="match status" value="3"/>
</dbReference>
<dbReference type="PANTHER" id="PTHR24171">
    <property type="entry name" value="ANKYRIN REPEAT DOMAIN-CONTAINING PROTEIN 39-RELATED"/>
    <property type="match status" value="1"/>
</dbReference>
<dbReference type="PROSITE" id="PS50088">
    <property type="entry name" value="ANK_REPEAT"/>
    <property type="match status" value="6"/>
</dbReference>
<feature type="non-terminal residue" evidence="4">
    <location>
        <position position="192"/>
    </location>
</feature>
<keyword evidence="2 3" id="KW-0040">ANK repeat</keyword>
<dbReference type="GO" id="GO:0085020">
    <property type="term" value="P:protein K6-linked ubiquitination"/>
    <property type="evidence" value="ECO:0007669"/>
    <property type="project" value="TreeGrafter"/>
</dbReference>
<dbReference type="EMBL" id="CALNXJ010000187">
    <property type="protein sequence ID" value="CAH3168707.1"/>
    <property type="molecule type" value="Genomic_DNA"/>
</dbReference>
<organism evidence="4 5">
    <name type="scientific">Pocillopora meandrina</name>
    <dbReference type="NCBI Taxonomy" id="46732"/>
    <lineage>
        <taxon>Eukaryota</taxon>
        <taxon>Metazoa</taxon>
        <taxon>Cnidaria</taxon>
        <taxon>Anthozoa</taxon>
        <taxon>Hexacorallia</taxon>
        <taxon>Scleractinia</taxon>
        <taxon>Astrocoeniina</taxon>
        <taxon>Pocilloporidae</taxon>
        <taxon>Pocillopora</taxon>
    </lineage>
</organism>
<keyword evidence="1" id="KW-0677">Repeat</keyword>
<comment type="caution">
    <text evidence="4">The sequence shown here is derived from an EMBL/GenBank/DDBJ whole genome shotgun (WGS) entry which is preliminary data.</text>
</comment>
<evidence type="ECO:0000313" key="5">
    <source>
        <dbReference type="Proteomes" id="UP001159428"/>
    </source>
</evidence>
<dbReference type="InterPro" id="IPR036770">
    <property type="entry name" value="Ankyrin_rpt-contain_sf"/>
</dbReference>
<dbReference type="InterPro" id="IPR002110">
    <property type="entry name" value="Ankyrin_rpt"/>
</dbReference>
<feature type="repeat" description="ANK" evidence="3">
    <location>
        <begin position="28"/>
        <end position="60"/>
    </location>
</feature>
<feature type="repeat" description="ANK" evidence="3">
    <location>
        <begin position="128"/>
        <end position="160"/>
    </location>
</feature>
<feature type="repeat" description="ANK" evidence="3">
    <location>
        <begin position="95"/>
        <end position="127"/>
    </location>
</feature>
<protein>
    <submittedName>
        <fullName evidence="4">Uncharacterized protein</fullName>
    </submittedName>
</protein>
<gene>
    <name evidence="4" type="ORF">PMEA_00009369</name>
</gene>
<feature type="repeat" description="ANK" evidence="3">
    <location>
        <begin position="61"/>
        <end position="93"/>
    </location>
</feature>
<feature type="repeat" description="ANK" evidence="3">
    <location>
        <begin position="162"/>
        <end position="192"/>
    </location>
</feature>
<dbReference type="PANTHER" id="PTHR24171:SF8">
    <property type="entry name" value="BRCA1-ASSOCIATED RING DOMAIN PROTEIN 1"/>
    <property type="match status" value="1"/>
</dbReference>
<dbReference type="PROSITE" id="PS50297">
    <property type="entry name" value="ANK_REP_REGION"/>
    <property type="match status" value="6"/>
</dbReference>
<feature type="non-terminal residue" evidence="4">
    <location>
        <position position="1"/>
    </location>
</feature>
<dbReference type="SUPFAM" id="SSF48403">
    <property type="entry name" value="Ankyrin repeat"/>
    <property type="match status" value="1"/>
</dbReference>
<keyword evidence="5" id="KW-1185">Reference proteome</keyword>
<dbReference type="Proteomes" id="UP001159428">
    <property type="component" value="Unassembled WGS sequence"/>
</dbReference>
<proteinExistence type="predicted"/>
<dbReference type="SMART" id="SM00248">
    <property type="entry name" value="ANK"/>
    <property type="match status" value="6"/>
</dbReference>
<dbReference type="AlphaFoldDB" id="A0AAU9Y4E0"/>
<name>A0AAU9Y4E0_9CNID</name>
<dbReference type="GO" id="GO:0070531">
    <property type="term" value="C:BRCA1-A complex"/>
    <property type="evidence" value="ECO:0007669"/>
    <property type="project" value="TreeGrafter"/>
</dbReference>
<dbReference type="Pfam" id="PF12796">
    <property type="entry name" value="Ank_2"/>
    <property type="match status" value="3"/>
</dbReference>
<feature type="repeat" description="ANK" evidence="3">
    <location>
        <begin position="1"/>
        <end position="27"/>
    </location>
</feature>
<evidence type="ECO:0000256" key="2">
    <source>
        <dbReference type="ARBA" id="ARBA00023043"/>
    </source>
</evidence>
<dbReference type="GO" id="GO:0031436">
    <property type="term" value="C:BRCA1-BARD1 complex"/>
    <property type="evidence" value="ECO:0007669"/>
    <property type="project" value="TreeGrafter"/>
</dbReference>
<reference evidence="4 5" key="1">
    <citation type="submission" date="2022-05" db="EMBL/GenBank/DDBJ databases">
        <authorList>
            <consortium name="Genoscope - CEA"/>
            <person name="William W."/>
        </authorList>
    </citation>
    <scope>NUCLEOTIDE SEQUENCE [LARGE SCALE GENOMIC DNA]</scope>
</reference>